<feature type="transmembrane region" description="Helical" evidence="1">
    <location>
        <begin position="7"/>
        <end position="24"/>
    </location>
</feature>
<feature type="transmembrane region" description="Helical" evidence="1">
    <location>
        <begin position="59"/>
        <end position="77"/>
    </location>
</feature>
<feature type="transmembrane region" description="Helical" evidence="1">
    <location>
        <begin position="30"/>
        <end position="47"/>
    </location>
</feature>
<sequence length="79" mass="8812">MSRPQGVIFFVVAFLVLLVVVLLPRPWNDIASFLLMISLFVFAIVQERRTGVSAGIVKWVALGLAAFDLYQLVTFLGRT</sequence>
<reference evidence="2 3" key="1">
    <citation type="submission" date="2018-06" db="EMBL/GenBank/DDBJ databases">
        <title>Genomic Encyclopedia of Type Strains, Phase IV (KMG-IV): sequencing the most valuable type-strain genomes for metagenomic binning, comparative biology and taxonomic classification.</title>
        <authorList>
            <person name="Goeker M."/>
        </authorList>
    </citation>
    <scope>NUCLEOTIDE SEQUENCE [LARGE SCALE GENOMIC DNA]</scope>
    <source>
        <strain evidence="2 3">DSM 18048</strain>
    </source>
</reference>
<name>A0A318SAW1_9DEIO</name>
<evidence type="ECO:0000313" key="3">
    <source>
        <dbReference type="Proteomes" id="UP000248326"/>
    </source>
</evidence>
<keyword evidence="3" id="KW-1185">Reference proteome</keyword>
<keyword evidence="1" id="KW-0812">Transmembrane</keyword>
<comment type="caution">
    <text evidence="2">The sequence shown here is derived from an EMBL/GenBank/DDBJ whole genome shotgun (WGS) entry which is preliminary data.</text>
</comment>
<proteinExistence type="predicted"/>
<evidence type="ECO:0000313" key="2">
    <source>
        <dbReference type="EMBL" id="PYE53381.1"/>
    </source>
</evidence>
<dbReference type="RefSeq" id="WP_170131040.1">
    <property type="nucleotide sequence ID" value="NZ_QJSX01000009.1"/>
</dbReference>
<organism evidence="2 3">
    <name type="scientific">Deinococcus yavapaiensis KR-236</name>
    <dbReference type="NCBI Taxonomy" id="694435"/>
    <lineage>
        <taxon>Bacteria</taxon>
        <taxon>Thermotogati</taxon>
        <taxon>Deinococcota</taxon>
        <taxon>Deinococci</taxon>
        <taxon>Deinococcales</taxon>
        <taxon>Deinococcaceae</taxon>
        <taxon>Deinococcus</taxon>
    </lineage>
</organism>
<protein>
    <submittedName>
        <fullName evidence="2">Uncharacterized protein</fullName>
    </submittedName>
</protein>
<dbReference type="Proteomes" id="UP000248326">
    <property type="component" value="Unassembled WGS sequence"/>
</dbReference>
<gene>
    <name evidence="2" type="ORF">DES52_109158</name>
</gene>
<accession>A0A318SAW1</accession>
<keyword evidence="1" id="KW-0472">Membrane</keyword>
<dbReference type="EMBL" id="QJSX01000009">
    <property type="protein sequence ID" value="PYE53381.1"/>
    <property type="molecule type" value="Genomic_DNA"/>
</dbReference>
<dbReference type="AlphaFoldDB" id="A0A318SAW1"/>
<evidence type="ECO:0000256" key="1">
    <source>
        <dbReference type="SAM" id="Phobius"/>
    </source>
</evidence>
<keyword evidence="1" id="KW-1133">Transmembrane helix</keyword>